<evidence type="ECO:0000313" key="3">
    <source>
        <dbReference type="Proteomes" id="UP000028045"/>
    </source>
</evidence>
<dbReference type="InterPro" id="IPR051678">
    <property type="entry name" value="AGP_Transferase"/>
</dbReference>
<reference evidence="2 3" key="1">
    <citation type="journal article" date="2014" name="BMC Genomics">
        <title>Comparative genome sequencing reveals chemotype-specific gene clusters in the toxigenic black mold Stachybotrys.</title>
        <authorList>
            <person name="Semeiks J."/>
            <person name="Borek D."/>
            <person name="Otwinowski Z."/>
            <person name="Grishin N.V."/>
        </authorList>
    </citation>
    <scope>NUCLEOTIDE SEQUENCE [LARGE SCALE GENOMIC DNA]</scope>
    <source>
        <strain evidence="3">CBS 109288 / IBT 7711</strain>
    </source>
</reference>
<dbReference type="Proteomes" id="UP000028045">
    <property type="component" value="Unassembled WGS sequence"/>
</dbReference>
<gene>
    <name evidence="2" type="ORF">S7711_04097</name>
</gene>
<dbReference type="PANTHER" id="PTHR21310:SF54">
    <property type="entry name" value="AMINOGLYCOSIDE PHOSPHOTRANSFERASE DOMAIN-CONTAINING PROTEIN"/>
    <property type="match status" value="1"/>
</dbReference>
<dbReference type="InterPro" id="IPR011009">
    <property type="entry name" value="Kinase-like_dom_sf"/>
</dbReference>
<dbReference type="HOGENOM" id="CLU_021768_0_1_1"/>
<evidence type="ECO:0000313" key="2">
    <source>
        <dbReference type="EMBL" id="KEY67779.1"/>
    </source>
</evidence>
<keyword evidence="3" id="KW-1185">Reference proteome</keyword>
<evidence type="ECO:0000259" key="1">
    <source>
        <dbReference type="Pfam" id="PF01636"/>
    </source>
</evidence>
<name>A0A084AR50_STACB</name>
<dbReference type="EMBL" id="KL648604">
    <property type="protein sequence ID" value="KEY67779.1"/>
    <property type="molecule type" value="Genomic_DNA"/>
</dbReference>
<dbReference type="AlphaFoldDB" id="A0A084AR50"/>
<dbReference type="PANTHER" id="PTHR21310">
    <property type="entry name" value="AMINOGLYCOSIDE PHOSPHOTRANSFERASE-RELATED-RELATED"/>
    <property type="match status" value="1"/>
</dbReference>
<dbReference type="SUPFAM" id="SSF56112">
    <property type="entry name" value="Protein kinase-like (PK-like)"/>
    <property type="match status" value="1"/>
</dbReference>
<proteinExistence type="predicted"/>
<dbReference type="InterPro" id="IPR002575">
    <property type="entry name" value="Aminoglycoside_PTrfase"/>
</dbReference>
<dbReference type="OrthoDB" id="5404599at2759"/>
<organism evidence="2 3">
    <name type="scientific">Stachybotrys chartarum (strain CBS 109288 / IBT 7711)</name>
    <name type="common">Toxic black mold</name>
    <name type="synonym">Stilbospora chartarum</name>
    <dbReference type="NCBI Taxonomy" id="1280523"/>
    <lineage>
        <taxon>Eukaryota</taxon>
        <taxon>Fungi</taxon>
        <taxon>Dikarya</taxon>
        <taxon>Ascomycota</taxon>
        <taxon>Pezizomycotina</taxon>
        <taxon>Sordariomycetes</taxon>
        <taxon>Hypocreomycetidae</taxon>
        <taxon>Hypocreales</taxon>
        <taxon>Stachybotryaceae</taxon>
        <taxon>Stachybotrys</taxon>
    </lineage>
</organism>
<feature type="domain" description="Aminoglycoside phosphotransferase" evidence="1">
    <location>
        <begin position="61"/>
        <end position="286"/>
    </location>
</feature>
<accession>A0A084AR50</accession>
<protein>
    <recommendedName>
        <fullName evidence="1">Aminoglycoside phosphotransferase domain-containing protein</fullName>
    </recommendedName>
</protein>
<dbReference type="Gene3D" id="3.90.1200.10">
    <property type="match status" value="1"/>
</dbReference>
<sequence length="306" mass="35383">MANDIEAFPIIDPASFPDTSLDAVDFRDTSFFQKKEASTSLSPTPLAIIEQNPRVANDVLIFKDQNLVVKIGQSSMVKFEEALAMRAIKKAFPNNDILVPEVFGWRKHDSLNFIYMSYIPGITLREAWPDFTEQDKSRVCNELREIVSILRRLNQPESPPFIGSVNKGPMTDRFFRYDYEEGPLYSVEAFNNLLVAAATRQPYGPQEILKPPQHDEIPNNSDVYFTHGDLTLNNIMISGSAGSYKIEGIIDWEQAGWYPEYWEYCKMLYAINYEHEFREAGWAQTIMRPWDDAFETWAEYSLWRMP</sequence>
<dbReference type="Pfam" id="PF01636">
    <property type="entry name" value="APH"/>
    <property type="match status" value="1"/>
</dbReference>
<dbReference type="CDD" id="cd05120">
    <property type="entry name" value="APH_ChoK_like"/>
    <property type="match status" value="1"/>
</dbReference>